<dbReference type="EMBL" id="CYKH01002134">
    <property type="protein sequence ID" value="CUG93264.1"/>
    <property type="molecule type" value="Genomic_DNA"/>
</dbReference>
<dbReference type="OrthoDB" id="566138at2759"/>
<evidence type="ECO:0000313" key="3">
    <source>
        <dbReference type="EMBL" id="CUG93264.1"/>
    </source>
</evidence>
<evidence type="ECO:0000259" key="2">
    <source>
        <dbReference type="Pfam" id="PF01425"/>
    </source>
</evidence>
<accession>A0A0S4JR69</accession>
<protein>
    <submittedName>
        <fullName evidence="3">Amidase-like protein, putative</fullName>
    </submittedName>
</protein>
<gene>
    <name evidence="3" type="ORF">BSAL_41660</name>
</gene>
<organism evidence="3 4">
    <name type="scientific">Bodo saltans</name>
    <name type="common">Flagellated protozoan</name>
    <dbReference type="NCBI Taxonomy" id="75058"/>
    <lineage>
        <taxon>Eukaryota</taxon>
        <taxon>Discoba</taxon>
        <taxon>Euglenozoa</taxon>
        <taxon>Kinetoplastea</taxon>
        <taxon>Metakinetoplastina</taxon>
        <taxon>Eubodonida</taxon>
        <taxon>Bodonidae</taxon>
        <taxon>Bodo</taxon>
    </lineage>
</organism>
<dbReference type="PANTHER" id="PTHR43372:SF4">
    <property type="entry name" value="FATTY-ACID AMIDE HYDROLASE 2"/>
    <property type="match status" value="1"/>
</dbReference>
<dbReference type="AlphaFoldDB" id="A0A0S4JR69"/>
<reference evidence="4" key="1">
    <citation type="submission" date="2015-09" db="EMBL/GenBank/DDBJ databases">
        <authorList>
            <consortium name="Pathogen Informatics"/>
        </authorList>
    </citation>
    <scope>NUCLEOTIDE SEQUENCE [LARGE SCALE GENOMIC DNA]</scope>
    <source>
        <strain evidence="4">Lake Konstanz</strain>
    </source>
</reference>
<dbReference type="SUPFAM" id="SSF75304">
    <property type="entry name" value="Amidase signature (AS) enzymes"/>
    <property type="match status" value="1"/>
</dbReference>
<name>A0A0S4JR69_BODSA</name>
<dbReference type="PROSITE" id="PS00571">
    <property type="entry name" value="AMIDASES"/>
    <property type="match status" value="1"/>
</dbReference>
<dbReference type="Proteomes" id="UP000051952">
    <property type="component" value="Unassembled WGS sequence"/>
</dbReference>
<dbReference type="OMA" id="MHEDTTD"/>
<keyword evidence="4" id="KW-1185">Reference proteome</keyword>
<dbReference type="InterPro" id="IPR036928">
    <property type="entry name" value="AS_sf"/>
</dbReference>
<evidence type="ECO:0000313" key="4">
    <source>
        <dbReference type="Proteomes" id="UP000051952"/>
    </source>
</evidence>
<sequence>MWMEANNKVYGITCNPYDTRRLVGGSSGGEGAATAACFAAFGLGSDVGGSIRMPAFFNGVYGYKASAHLIPNRGQHPGARGQINHLLTTGPLCRFAEDLLPVARVIAEGGFLEDPVAYAPCPPLPLKVHTNLSDITSIRKHHQGIPSSSPLGNVSAPKKKLRVFAITDFGLFLVPVAAAEKKAVLHVAAHLEHRYGAEVTVLNLRDPKENRPLPSVEQLPEGWDLFKMVLPMWTAHMTHDKEERTFIDFMSEGRLEHEPLEPYREFIKWIFGRSAHTAMSVGLCVIEKTDELFNMEGLRAKQLAMGYRFRDAIQRELGDDAIIVCPTYPIPAPKHHEPTWKPFQWLYTAAFNVSQSPSVNVPVWDDVACGSAAPSYEAARMAGLPADHYIPKGVQIVSGWGNDALALSVAAMLDRDGVCGFRYPSWVSAPDGMSLSPHHHA</sequence>
<feature type="domain" description="Amidase" evidence="2">
    <location>
        <begin position="1"/>
        <end position="107"/>
    </location>
</feature>
<evidence type="ECO:0000256" key="1">
    <source>
        <dbReference type="ARBA" id="ARBA00009199"/>
    </source>
</evidence>
<dbReference type="PANTHER" id="PTHR43372">
    <property type="entry name" value="FATTY-ACID AMIDE HYDROLASE"/>
    <property type="match status" value="1"/>
</dbReference>
<dbReference type="VEuPathDB" id="TriTrypDB:BSAL_41660"/>
<dbReference type="InterPro" id="IPR020556">
    <property type="entry name" value="Amidase_CS"/>
</dbReference>
<proteinExistence type="inferred from homology"/>
<dbReference type="InterPro" id="IPR052739">
    <property type="entry name" value="FAAH2"/>
</dbReference>
<comment type="similarity">
    <text evidence="1">Belongs to the amidase family.</text>
</comment>
<dbReference type="GO" id="GO:0012505">
    <property type="term" value="C:endomembrane system"/>
    <property type="evidence" value="ECO:0007669"/>
    <property type="project" value="TreeGrafter"/>
</dbReference>
<dbReference type="Pfam" id="PF01425">
    <property type="entry name" value="Amidase"/>
    <property type="match status" value="1"/>
</dbReference>
<dbReference type="Gene3D" id="3.90.1300.10">
    <property type="entry name" value="Amidase signature (AS) domain"/>
    <property type="match status" value="1"/>
</dbReference>
<dbReference type="InterPro" id="IPR023631">
    <property type="entry name" value="Amidase_dom"/>
</dbReference>